<accession>A0AAE0PCV7</accession>
<feature type="compositionally biased region" description="Polar residues" evidence="1">
    <location>
        <begin position="171"/>
        <end position="199"/>
    </location>
</feature>
<gene>
    <name evidence="2" type="ORF">B0T20DRAFT_499208</name>
</gene>
<proteinExistence type="predicted"/>
<comment type="caution">
    <text evidence="2">The sequence shown here is derived from an EMBL/GenBank/DDBJ whole genome shotgun (WGS) entry which is preliminary data.</text>
</comment>
<dbReference type="Proteomes" id="UP001281003">
    <property type="component" value="Unassembled WGS sequence"/>
</dbReference>
<feature type="compositionally biased region" description="Polar residues" evidence="1">
    <location>
        <begin position="1"/>
        <end position="11"/>
    </location>
</feature>
<dbReference type="AlphaFoldDB" id="A0AAE0PCV7"/>
<name>A0AAE0PCV7_SORBR</name>
<evidence type="ECO:0000256" key="1">
    <source>
        <dbReference type="SAM" id="MobiDB-lite"/>
    </source>
</evidence>
<protein>
    <submittedName>
        <fullName evidence="2">Uncharacterized protein</fullName>
    </submittedName>
</protein>
<feature type="compositionally biased region" description="Basic residues" evidence="1">
    <location>
        <begin position="16"/>
        <end position="28"/>
    </location>
</feature>
<reference evidence="2" key="2">
    <citation type="submission" date="2023-07" db="EMBL/GenBank/DDBJ databases">
        <authorList>
            <consortium name="Lawrence Berkeley National Laboratory"/>
            <person name="Haridas S."/>
            <person name="Hensen N."/>
            <person name="Bonometti L."/>
            <person name="Westerberg I."/>
            <person name="Brannstrom I.O."/>
            <person name="Guillou S."/>
            <person name="Cros-Aarteil S."/>
            <person name="Calhoun S."/>
            <person name="Kuo A."/>
            <person name="Mondo S."/>
            <person name="Pangilinan J."/>
            <person name="Riley R."/>
            <person name="LaButti K."/>
            <person name="Andreopoulos B."/>
            <person name="Lipzen A."/>
            <person name="Chen C."/>
            <person name="Yanf M."/>
            <person name="Daum C."/>
            <person name="Ng V."/>
            <person name="Clum A."/>
            <person name="Steindorff A."/>
            <person name="Ohm R."/>
            <person name="Martin F."/>
            <person name="Silar P."/>
            <person name="Natvig D."/>
            <person name="Lalanne C."/>
            <person name="Gautier V."/>
            <person name="Ament-velasquez S.L."/>
            <person name="Kruys A."/>
            <person name="Hutchinson M.I."/>
            <person name="Powell A.J."/>
            <person name="Barry K."/>
            <person name="Miller A.N."/>
            <person name="Grigoriev I.V."/>
            <person name="Debuchy R."/>
            <person name="Gladieux P."/>
            <person name="Thoren M.H."/>
            <person name="Johannesson H."/>
        </authorList>
    </citation>
    <scope>NUCLEOTIDE SEQUENCE</scope>
    <source>
        <strain evidence="2">FGSC 1904</strain>
    </source>
</reference>
<feature type="region of interest" description="Disordered" evidence="1">
    <location>
        <begin position="140"/>
        <end position="223"/>
    </location>
</feature>
<feature type="compositionally biased region" description="Basic and acidic residues" evidence="1">
    <location>
        <begin position="209"/>
        <end position="223"/>
    </location>
</feature>
<dbReference type="EMBL" id="JAUTDP010000007">
    <property type="protein sequence ID" value="KAK3397571.1"/>
    <property type="molecule type" value="Genomic_DNA"/>
</dbReference>
<feature type="region of interest" description="Disordered" evidence="1">
    <location>
        <begin position="240"/>
        <end position="286"/>
    </location>
</feature>
<feature type="compositionally biased region" description="Basic and acidic residues" evidence="1">
    <location>
        <begin position="74"/>
        <end position="85"/>
    </location>
</feature>
<evidence type="ECO:0000313" key="2">
    <source>
        <dbReference type="EMBL" id="KAK3397571.1"/>
    </source>
</evidence>
<feature type="compositionally biased region" description="Basic residues" evidence="1">
    <location>
        <begin position="58"/>
        <end position="69"/>
    </location>
</feature>
<sequence length="286" mass="31783">MSDSPKLNSVSGPMAYRRKASRTTHNAHKPASDDTYKPKNHRKQAPVKNETSNASTKKAQKPSNKRHITQKADTSNKKTEKDAEPHFMTNAEVREWFREAEAEYEKDKKAGRFDSYVPAASRQFDCSAFVKQLVSTKTEVRGLENSIHNPNRAQISEAVEPQDQPKEDQAKNQGSSQPQQSNRTAQKPTGASKAQGSHAQRSKTSQKGKGVDCDQPHYMSDAELKQWYIDADREYEEKKKAGYNKDYVPAGGHPPAVSSRASNKENGGAKPAKGMASSMHAPKKQE</sequence>
<keyword evidence="3" id="KW-1185">Reference proteome</keyword>
<reference evidence="2" key="1">
    <citation type="journal article" date="2023" name="Mol. Phylogenet. Evol.">
        <title>Genome-scale phylogeny and comparative genomics of the fungal order Sordariales.</title>
        <authorList>
            <person name="Hensen N."/>
            <person name="Bonometti L."/>
            <person name="Westerberg I."/>
            <person name="Brannstrom I.O."/>
            <person name="Guillou S."/>
            <person name="Cros-Aarteil S."/>
            <person name="Calhoun S."/>
            <person name="Haridas S."/>
            <person name="Kuo A."/>
            <person name="Mondo S."/>
            <person name="Pangilinan J."/>
            <person name="Riley R."/>
            <person name="LaButti K."/>
            <person name="Andreopoulos B."/>
            <person name="Lipzen A."/>
            <person name="Chen C."/>
            <person name="Yan M."/>
            <person name="Daum C."/>
            <person name="Ng V."/>
            <person name="Clum A."/>
            <person name="Steindorff A."/>
            <person name="Ohm R.A."/>
            <person name="Martin F."/>
            <person name="Silar P."/>
            <person name="Natvig D.O."/>
            <person name="Lalanne C."/>
            <person name="Gautier V."/>
            <person name="Ament-Velasquez S.L."/>
            <person name="Kruys A."/>
            <person name="Hutchinson M.I."/>
            <person name="Powell A.J."/>
            <person name="Barry K."/>
            <person name="Miller A.N."/>
            <person name="Grigoriev I.V."/>
            <person name="Debuchy R."/>
            <person name="Gladieux P."/>
            <person name="Hiltunen Thoren M."/>
            <person name="Johannesson H."/>
        </authorList>
    </citation>
    <scope>NUCLEOTIDE SEQUENCE</scope>
    <source>
        <strain evidence="2">FGSC 1904</strain>
    </source>
</reference>
<organism evidence="2 3">
    <name type="scientific">Sordaria brevicollis</name>
    <dbReference type="NCBI Taxonomy" id="83679"/>
    <lineage>
        <taxon>Eukaryota</taxon>
        <taxon>Fungi</taxon>
        <taxon>Dikarya</taxon>
        <taxon>Ascomycota</taxon>
        <taxon>Pezizomycotina</taxon>
        <taxon>Sordariomycetes</taxon>
        <taxon>Sordariomycetidae</taxon>
        <taxon>Sordariales</taxon>
        <taxon>Sordariaceae</taxon>
        <taxon>Sordaria</taxon>
    </lineage>
</organism>
<evidence type="ECO:0000313" key="3">
    <source>
        <dbReference type="Proteomes" id="UP001281003"/>
    </source>
</evidence>
<feature type="region of interest" description="Disordered" evidence="1">
    <location>
        <begin position="1"/>
        <end position="90"/>
    </location>
</feature>